<accession>A0ABQ4BTR6</accession>
<keyword evidence="1" id="KW-0732">Signal</keyword>
<feature type="signal peptide" evidence="1">
    <location>
        <begin position="1"/>
        <end position="22"/>
    </location>
</feature>
<keyword evidence="3" id="KW-1185">Reference proteome</keyword>
<reference evidence="2 3" key="1">
    <citation type="submission" date="2021-01" db="EMBL/GenBank/DDBJ databases">
        <title>Whole genome shotgun sequence of Asanoa iriomotensis NBRC 100142.</title>
        <authorList>
            <person name="Komaki H."/>
            <person name="Tamura T."/>
        </authorList>
    </citation>
    <scope>NUCLEOTIDE SEQUENCE [LARGE SCALE GENOMIC DNA]</scope>
    <source>
        <strain evidence="2 3">NBRC 100142</strain>
    </source>
</reference>
<comment type="caution">
    <text evidence="2">The sequence shown here is derived from an EMBL/GenBank/DDBJ whole genome shotgun (WGS) entry which is preliminary data.</text>
</comment>
<evidence type="ECO:0000256" key="1">
    <source>
        <dbReference type="SAM" id="SignalP"/>
    </source>
</evidence>
<evidence type="ECO:0000313" key="2">
    <source>
        <dbReference type="EMBL" id="GIF53912.1"/>
    </source>
</evidence>
<gene>
    <name evidence="2" type="ORF">Air01nite_00070</name>
</gene>
<evidence type="ECO:0000313" key="3">
    <source>
        <dbReference type="Proteomes" id="UP000624325"/>
    </source>
</evidence>
<feature type="chain" id="PRO_5046342683" description="DUF4399 domain-containing protein" evidence="1">
    <location>
        <begin position="23"/>
        <end position="141"/>
    </location>
</feature>
<proteinExistence type="predicted"/>
<dbReference type="Proteomes" id="UP000624325">
    <property type="component" value="Unassembled WGS sequence"/>
</dbReference>
<dbReference type="PROSITE" id="PS51257">
    <property type="entry name" value="PROKAR_LIPOPROTEIN"/>
    <property type="match status" value="1"/>
</dbReference>
<dbReference type="EMBL" id="BONC01000001">
    <property type="protein sequence ID" value="GIF53912.1"/>
    <property type="molecule type" value="Genomic_DNA"/>
</dbReference>
<sequence length="141" mass="14364">MIATLRRSAAALVLLAALAACGGTDADAAGGMSVEVTAPAADATVEVPFDVELTASVPLGTTGSGRHHVHVWFDDNAGDYQVVEAPTVRVDELPAGPHVLHASLRNANHSPAGAETQVRIMVGGTDGKAPTPADEPDPYGY</sequence>
<organism evidence="2 3">
    <name type="scientific">Asanoa iriomotensis</name>
    <dbReference type="NCBI Taxonomy" id="234613"/>
    <lineage>
        <taxon>Bacteria</taxon>
        <taxon>Bacillati</taxon>
        <taxon>Actinomycetota</taxon>
        <taxon>Actinomycetes</taxon>
        <taxon>Micromonosporales</taxon>
        <taxon>Micromonosporaceae</taxon>
        <taxon>Asanoa</taxon>
    </lineage>
</organism>
<protein>
    <recommendedName>
        <fullName evidence="4">DUF4399 domain-containing protein</fullName>
    </recommendedName>
</protein>
<evidence type="ECO:0008006" key="4">
    <source>
        <dbReference type="Google" id="ProtNLM"/>
    </source>
</evidence>
<name>A0ABQ4BTR6_9ACTN</name>
<dbReference type="RefSeq" id="WP_203699655.1">
    <property type="nucleotide sequence ID" value="NZ_BAAALU010000022.1"/>
</dbReference>